<dbReference type="Proteomes" id="UP000199182">
    <property type="component" value="Unassembled WGS sequence"/>
</dbReference>
<dbReference type="InterPro" id="IPR024923">
    <property type="entry name" value="PG_synth_SpoVB"/>
</dbReference>
<dbReference type="GO" id="GO:0008360">
    <property type="term" value="P:regulation of cell shape"/>
    <property type="evidence" value="ECO:0007669"/>
    <property type="project" value="UniProtKB-KW"/>
</dbReference>
<dbReference type="InterPro" id="IPR004268">
    <property type="entry name" value="MurJ"/>
</dbReference>
<feature type="transmembrane region" description="Helical" evidence="8">
    <location>
        <begin position="178"/>
        <end position="197"/>
    </location>
</feature>
<dbReference type="CDD" id="cd13124">
    <property type="entry name" value="MATE_SpoVB_like"/>
    <property type="match status" value="1"/>
</dbReference>
<protein>
    <submittedName>
        <fullName evidence="9">Stage V sporulation protein B</fullName>
    </submittedName>
</protein>
<evidence type="ECO:0000256" key="1">
    <source>
        <dbReference type="ARBA" id="ARBA00004651"/>
    </source>
</evidence>
<evidence type="ECO:0000256" key="7">
    <source>
        <dbReference type="ARBA" id="ARBA00023136"/>
    </source>
</evidence>
<feature type="transmembrane region" description="Helical" evidence="8">
    <location>
        <begin position="24"/>
        <end position="47"/>
    </location>
</feature>
<keyword evidence="2" id="KW-1003">Cell membrane</keyword>
<dbReference type="RefSeq" id="WP_092639987.1">
    <property type="nucleotide sequence ID" value="NZ_FNID01000015.1"/>
</dbReference>
<feature type="transmembrane region" description="Helical" evidence="8">
    <location>
        <begin position="348"/>
        <end position="371"/>
    </location>
</feature>
<dbReference type="PANTHER" id="PTHR30250">
    <property type="entry name" value="PST FAMILY PREDICTED COLANIC ACID TRANSPORTER"/>
    <property type="match status" value="1"/>
</dbReference>
<dbReference type="AlphaFoldDB" id="A0A1H0A760"/>
<feature type="transmembrane region" description="Helical" evidence="8">
    <location>
        <begin position="549"/>
        <end position="571"/>
    </location>
</feature>
<keyword evidence="4" id="KW-0133">Cell shape</keyword>
<comment type="subcellular location">
    <subcellularLocation>
        <location evidence="1">Cell membrane</location>
        <topology evidence="1">Multi-pass membrane protein</topology>
    </subcellularLocation>
</comment>
<feature type="transmembrane region" description="Helical" evidence="8">
    <location>
        <begin position="276"/>
        <end position="296"/>
    </location>
</feature>
<keyword evidence="6 8" id="KW-1133">Transmembrane helix</keyword>
<keyword evidence="10" id="KW-1185">Reference proteome</keyword>
<evidence type="ECO:0000256" key="3">
    <source>
        <dbReference type="ARBA" id="ARBA00022692"/>
    </source>
</evidence>
<feature type="transmembrane region" description="Helical" evidence="8">
    <location>
        <begin position="521"/>
        <end position="543"/>
    </location>
</feature>
<evidence type="ECO:0000256" key="6">
    <source>
        <dbReference type="ARBA" id="ARBA00022989"/>
    </source>
</evidence>
<keyword evidence="5" id="KW-0573">Peptidoglycan synthesis</keyword>
<evidence type="ECO:0000256" key="2">
    <source>
        <dbReference type="ARBA" id="ARBA00022475"/>
    </source>
</evidence>
<feature type="transmembrane region" description="Helical" evidence="8">
    <location>
        <begin position="463"/>
        <end position="481"/>
    </location>
</feature>
<organism evidence="9 10">
    <name type="scientific">Acetanaerobacterium elongatum</name>
    <dbReference type="NCBI Taxonomy" id="258515"/>
    <lineage>
        <taxon>Bacteria</taxon>
        <taxon>Bacillati</taxon>
        <taxon>Bacillota</taxon>
        <taxon>Clostridia</taxon>
        <taxon>Eubacteriales</taxon>
        <taxon>Oscillospiraceae</taxon>
        <taxon>Acetanaerobacterium</taxon>
    </lineage>
</organism>
<dbReference type="OrthoDB" id="9775950at2"/>
<reference evidence="9 10" key="1">
    <citation type="submission" date="2016-10" db="EMBL/GenBank/DDBJ databases">
        <authorList>
            <person name="de Groot N.N."/>
        </authorList>
    </citation>
    <scope>NUCLEOTIDE SEQUENCE [LARGE SCALE GENOMIC DNA]</scope>
    <source>
        <strain evidence="9 10">CGMCC 1.5012</strain>
    </source>
</reference>
<evidence type="ECO:0000256" key="5">
    <source>
        <dbReference type="ARBA" id="ARBA00022984"/>
    </source>
</evidence>
<gene>
    <name evidence="9" type="ORF">SAMN05192585_11553</name>
</gene>
<dbReference type="STRING" id="258515.SAMN05192585_11553"/>
<feature type="transmembrane region" description="Helical" evidence="8">
    <location>
        <begin position="487"/>
        <end position="509"/>
    </location>
</feature>
<accession>A0A1H0A760</accession>
<dbReference type="GO" id="GO:0009252">
    <property type="term" value="P:peptidoglycan biosynthetic process"/>
    <property type="evidence" value="ECO:0007669"/>
    <property type="project" value="UniProtKB-KW"/>
</dbReference>
<evidence type="ECO:0000313" key="10">
    <source>
        <dbReference type="Proteomes" id="UP000199182"/>
    </source>
</evidence>
<proteinExistence type="predicted"/>
<dbReference type="InterPro" id="IPR050833">
    <property type="entry name" value="Poly_Biosynth_Transport"/>
</dbReference>
<sequence>MQIQQPNAGRKGVMDVTARRKQSFLHGALILTAATVIVKIIGAIFKIPLTLVLGGEGAAHFYTAYDIFNPISAIAIAGLPIAVSKLVSESVAGGRFRDVRRIRKISLYLFLATGTVGFVVTLIFARPFAVLVGNPNGAVPVMAIAPAVLFLCLMSSYRGYYEGLRNMYPTAVSQITEACAKLILGYSLSLWVLKLGLEDYTKTGTVFGVVVQSLEQAKTAVLPFAAAGGILGVTLSTLCGFVYLLIRHIGKGDGITSTEFAAAPAPKATGELLKSLIRIGIPVCLGALVVSLTSTIDLASVMNRLTSAVNNNPELVMGMYAGVLPQDMTLDRLPAFLFGTYKGLPMTIFNLVPAITTAFGISVLPAVSAAWARNNTKELKKNVESALRVTSLVAIPAGCGLMALAGPVLTLLYNFKGDGLASEVAISTPILSFMGISVIFVAITSPVNAILQAIGRADLPVKFLLVGGLIKLAVNYFLVAIPSVNILGAPVGTLLCYLFIVVASMIAVSRQTHMVPNLLSVFVKPVIAGVFCGASAWGSYGLLVRACDARVSTLISIAIAAILYVMVLFLIRGISLDDILMLPNGEKIAKVLEMHGLIG</sequence>
<name>A0A1H0A760_9FIRM</name>
<dbReference type="InterPro" id="IPR002797">
    <property type="entry name" value="Polysacc_synth"/>
</dbReference>
<dbReference type="EMBL" id="FNID01000015">
    <property type="protein sequence ID" value="SDN29478.1"/>
    <property type="molecule type" value="Genomic_DNA"/>
</dbReference>
<evidence type="ECO:0000313" key="9">
    <source>
        <dbReference type="EMBL" id="SDN29478.1"/>
    </source>
</evidence>
<feature type="transmembrane region" description="Helical" evidence="8">
    <location>
        <begin position="137"/>
        <end position="157"/>
    </location>
</feature>
<evidence type="ECO:0000256" key="4">
    <source>
        <dbReference type="ARBA" id="ARBA00022960"/>
    </source>
</evidence>
<dbReference type="Pfam" id="PF01943">
    <property type="entry name" value="Polysacc_synt"/>
    <property type="match status" value="1"/>
</dbReference>
<dbReference type="PIRSF" id="PIRSF038958">
    <property type="entry name" value="PG_synth_SpoVB"/>
    <property type="match status" value="1"/>
</dbReference>
<feature type="transmembrane region" description="Helical" evidence="8">
    <location>
        <begin position="107"/>
        <end position="125"/>
    </location>
</feature>
<feature type="transmembrane region" description="Helical" evidence="8">
    <location>
        <begin position="392"/>
        <end position="415"/>
    </location>
</feature>
<evidence type="ECO:0000256" key="8">
    <source>
        <dbReference type="SAM" id="Phobius"/>
    </source>
</evidence>
<keyword evidence="7 8" id="KW-0472">Membrane</keyword>
<feature type="transmembrane region" description="Helical" evidence="8">
    <location>
        <begin position="224"/>
        <end position="246"/>
    </location>
</feature>
<feature type="transmembrane region" description="Helical" evidence="8">
    <location>
        <begin position="430"/>
        <end position="451"/>
    </location>
</feature>
<feature type="transmembrane region" description="Helical" evidence="8">
    <location>
        <begin position="67"/>
        <end position="87"/>
    </location>
</feature>
<keyword evidence="3 8" id="KW-0812">Transmembrane</keyword>
<dbReference type="GO" id="GO:0005886">
    <property type="term" value="C:plasma membrane"/>
    <property type="evidence" value="ECO:0007669"/>
    <property type="project" value="UniProtKB-SubCell"/>
</dbReference>
<dbReference type="Pfam" id="PF03023">
    <property type="entry name" value="MurJ"/>
    <property type="match status" value="1"/>
</dbReference>
<dbReference type="PANTHER" id="PTHR30250:SF21">
    <property type="entry name" value="LIPID II FLIPPASE MURJ"/>
    <property type="match status" value="1"/>
</dbReference>